<gene>
    <name evidence="2" type="ORF">C6P98_13765</name>
</gene>
<feature type="compositionally biased region" description="Low complexity" evidence="1">
    <location>
        <begin position="57"/>
        <end position="66"/>
    </location>
</feature>
<evidence type="ECO:0000256" key="1">
    <source>
        <dbReference type="SAM" id="MobiDB-lite"/>
    </source>
</evidence>
<accession>A0A8E2RXM2</accession>
<name>A0A8E2RXM2_9BURK</name>
<dbReference type="AlphaFoldDB" id="A0A8E2RXM2"/>
<organism evidence="2 3">
    <name type="scientific">Burkholderia multivorans</name>
    <dbReference type="NCBI Taxonomy" id="87883"/>
    <lineage>
        <taxon>Bacteria</taxon>
        <taxon>Pseudomonadati</taxon>
        <taxon>Pseudomonadota</taxon>
        <taxon>Betaproteobacteria</taxon>
        <taxon>Burkholderiales</taxon>
        <taxon>Burkholderiaceae</taxon>
        <taxon>Burkholderia</taxon>
        <taxon>Burkholderia cepacia complex</taxon>
    </lineage>
</organism>
<sequence>MEQGGHGLLVMLLLERRDGRGRHANRCAGEAARRVPAAARAVATSRRTSMARRRRAASSIQRRNAATFGRSA</sequence>
<proteinExistence type="predicted"/>
<dbReference type="EMBL" id="PVFZ01000037">
    <property type="protein sequence ID" value="PRF23407.1"/>
    <property type="molecule type" value="Genomic_DNA"/>
</dbReference>
<dbReference type="Proteomes" id="UP000237686">
    <property type="component" value="Unassembled WGS sequence"/>
</dbReference>
<feature type="region of interest" description="Disordered" evidence="1">
    <location>
        <begin position="38"/>
        <end position="72"/>
    </location>
</feature>
<evidence type="ECO:0000313" key="3">
    <source>
        <dbReference type="Proteomes" id="UP000237686"/>
    </source>
</evidence>
<feature type="compositionally biased region" description="Low complexity" evidence="1">
    <location>
        <begin position="38"/>
        <end position="48"/>
    </location>
</feature>
<comment type="caution">
    <text evidence="2">The sequence shown here is derived from an EMBL/GenBank/DDBJ whole genome shotgun (WGS) entry which is preliminary data.</text>
</comment>
<evidence type="ECO:0000313" key="2">
    <source>
        <dbReference type="EMBL" id="PRF23407.1"/>
    </source>
</evidence>
<reference evidence="2 3" key="1">
    <citation type="submission" date="2018-03" db="EMBL/GenBank/DDBJ databases">
        <authorList>
            <person name="Nguyen K."/>
            <person name="Fouts D."/>
            <person name="Sutton G."/>
        </authorList>
    </citation>
    <scope>NUCLEOTIDE SEQUENCE [LARGE SCALE GENOMIC DNA]</scope>
    <source>
        <strain evidence="2 3">AU17135</strain>
    </source>
</reference>
<protein>
    <submittedName>
        <fullName evidence="2">Uncharacterized protein</fullName>
    </submittedName>
</protein>